<organism evidence="2 3">
    <name type="scientific">Allacma fusca</name>
    <dbReference type="NCBI Taxonomy" id="39272"/>
    <lineage>
        <taxon>Eukaryota</taxon>
        <taxon>Metazoa</taxon>
        <taxon>Ecdysozoa</taxon>
        <taxon>Arthropoda</taxon>
        <taxon>Hexapoda</taxon>
        <taxon>Collembola</taxon>
        <taxon>Symphypleona</taxon>
        <taxon>Sminthuridae</taxon>
        <taxon>Allacma</taxon>
    </lineage>
</organism>
<accession>A0A8J2KUA8</accession>
<feature type="compositionally biased region" description="Polar residues" evidence="1">
    <location>
        <begin position="8"/>
        <end position="25"/>
    </location>
</feature>
<dbReference type="Proteomes" id="UP000708208">
    <property type="component" value="Unassembled WGS sequence"/>
</dbReference>
<keyword evidence="3" id="KW-1185">Reference proteome</keyword>
<name>A0A8J2KUA8_9HEXA</name>
<proteinExistence type="predicted"/>
<evidence type="ECO:0000313" key="2">
    <source>
        <dbReference type="EMBL" id="CAG7819857.1"/>
    </source>
</evidence>
<comment type="caution">
    <text evidence="2">The sequence shown here is derived from an EMBL/GenBank/DDBJ whole genome shotgun (WGS) entry which is preliminary data.</text>
</comment>
<evidence type="ECO:0000256" key="1">
    <source>
        <dbReference type="SAM" id="MobiDB-lite"/>
    </source>
</evidence>
<feature type="region of interest" description="Disordered" evidence="1">
    <location>
        <begin position="1"/>
        <end position="63"/>
    </location>
</feature>
<reference evidence="2" key="1">
    <citation type="submission" date="2021-06" db="EMBL/GenBank/DDBJ databases">
        <authorList>
            <person name="Hodson N. C."/>
            <person name="Mongue J. A."/>
            <person name="Jaron S. K."/>
        </authorList>
    </citation>
    <scope>NUCLEOTIDE SEQUENCE</scope>
</reference>
<dbReference type="AlphaFoldDB" id="A0A8J2KUA8"/>
<evidence type="ECO:0000313" key="3">
    <source>
        <dbReference type="Proteomes" id="UP000708208"/>
    </source>
</evidence>
<feature type="non-terminal residue" evidence="2">
    <location>
        <position position="1"/>
    </location>
</feature>
<sequence>MFDRRHSTQQGLPNAPSQQFQQGPNPNRGIPLSVMELSNQRSRNDLRQQEMMQGPWDDRSFQDNFDLMRPRAQSISTSQLNRFNSSSNISHIATLQRK</sequence>
<dbReference type="EMBL" id="CAJVCH010462028">
    <property type="protein sequence ID" value="CAG7819857.1"/>
    <property type="molecule type" value="Genomic_DNA"/>
</dbReference>
<gene>
    <name evidence="2" type="ORF">AFUS01_LOCUS30278</name>
</gene>
<protein>
    <submittedName>
        <fullName evidence="2">Uncharacterized protein</fullName>
    </submittedName>
</protein>